<organism evidence="1 2">
    <name type="scientific">Mucilaginibacter pocheonensis</name>
    <dbReference type="NCBI Taxonomy" id="398050"/>
    <lineage>
        <taxon>Bacteria</taxon>
        <taxon>Pseudomonadati</taxon>
        <taxon>Bacteroidota</taxon>
        <taxon>Sphingobacteriia</taxon>
        <taxon>Sphingobacteriales</taxon>
        <taxon>Sphingobacteriaceae</taxon>
        <taxon>Mucilaginibacter</taxon>
    </lineage>
</organism>
<dbReference type="EMBL" id="JAVDUU010000003">
    <property type="protein sequence ID" value="MDR6943340.1"/>
    <property type="molecule type" value="Genomic_DNA"/>
</dbReference>
<comment type="caution">
    <text evidence="1">The sequence shown here is derived from an EMBL/GenBank/DDBJ whole genome shotgun (WGS) entry which is preliminary data.</text>
</comment>
<evidence type="ECO:0000313" key="2">
    <source>
        <dbReference type="Proteomes" id="UP001247620"/>
    </source>
</evidence>
<proteinExistence type="predicted"/>
<dbReference type="Proteomes" id="UP001247620">
    <property type="component" value="Unassembled WGS sequence"/>
</dbReference>
<keyword evidence="2" id="KW-1185">Reference proteome</keyword>
<name>A0ABU1TDT6_9SPHI</name>
<dbReference type="RefSeq" id="WP_310097420.1">
    <property type="nucleotide sequence ID" value="NZ_JAVDUU010000003.1"/>
</dbReference>
<reference evidence="1 2" key="1">
    <citation type="submission" date="2023-07" db="EMBL/GenBank/DDBJ databases">
        <title>Sorghum-associated microbial communities from plants grown in Nebraska, USA.</title>
        <authorList>
            <person name="Schachtman D."/>
        </authorList>
    </citation>
    <scope>NUCLEOTIDE SEQUENCE [LARGE SCALE GENOMIC DNA]</scope>
    <source>
        <strain evidence="1 2">3262</strain>
    </source>
</reference>
<gene>
    <name evidence="1" type="ORF">J2W55_003193</name>
</gene>
<protein>
    <recommendedName>
        <fullName evidence="3">PKD/Chitinase domain-containing protein</fullName>
    </recommendedName>
</protein>
<evidence type="ECO:0008006" key="3">
    <source>
        <dbReference type="Google" id="ProtNLM"/>
    </source>
</evidence>
<sequence length="1104" mass="123909">MANPIEYIVFEPDQVLTNDHLNETFNYLDQQNRWTRNKLIGIGIVCGLDIVLNTGVIEITKGCGVTSQGYLITQDTTRYTYFLPYAAIDVPNDLPFIYDKGDLPFYKPYCTGKKVWQLLSDDEFNAMENAQKLNAKTLSSVASNLSNYVVALFLEARETDLKNCDTQDCNNKGEKMAFQVKPLLVAKTDLPDITKITGTPMPGTDGKIILPPQIPLKRFNVPYTDLNNTDDILNAFFKLVDDTTLSQVSNAYTNTWQKYSAISKVSSNPFVTMLNDLKKYRDLVLKQNPVFIEYFYDFIDDLIKAYDEFSAKVSNIISTCCPDENLFPLHLILGDASLSTNAYAKDSYRNYFIYSPLFSKMSTESAEVILLFQRMVLLMKDFTIQSQELSRRAVIRITPSFYRRPWLSERAIPYYYNLNAAGAELYKSWSYYKTSQGNATLNLSYNSSLYSTNAAVVKPLLYDIEQYNFFRVEGHIGQNYQTVLSEILTQRLNYNLPFDVVAISAEQLSGDATLPDCNIRDLETDYNLIVSEAMCKIHVTFCFVTKLPYTPQTNPTTPGVFTNVPKDETIKFSEFKLAAARGAEMSMVLNTAYKKGDFLRKYCPALPNTIGSGYLSSLNNAGVFDNPVSIDQNNPLSALYYYFFQFVHTVEELMFALNTHTISNIDMDDFGLKYQNYLRDTTLAINALIILTVKNVGPKDSTTVTFIEDYEIDLLVEAFGVLTSICIDERLQVLKDEYTSRLTQYKQQLTFLKYYKNHAGLEHKAGVPKGGTLVLVYKNVSVTTRVPDGLIDVAGTVISDTRSPIFRAKSTVTERSAMMASASVENAKAAAVTNLDENTINRFKKVIVDNKEISETDKQSLIDILTGRAAAASKFQVPNGAVIADFYIPYLCCSDCSPVAYVMPEKETPPPVQEKPVITMDSTFCDNDANQEKIGVSIPNGTFNTVPGLDQKNQTFTPATAGKGKYTIVYTVNGVSSDPFIVTVLPTPGSEFSFDSGINADAIINAKFTPKDQDASFVYKWTFDPSWEVRDLSTLGVATVMLKYNREQGEKEVKVTLLVSNGNCHQTEITKILHVSANGLFEPSIEPIRRPGNIEKLFTRKKKK</sequence>
<evidence type="ECO:0000313" key="1">
    <source>
        <dbReference type="EMBL" id="MDR6943340.1"/>
    </source>
</evidence>
<accession>A0ABU1TDT6</accession>